<comment type="caution">
    <text evidence="3">The sequence shown here is derived from an EMBL/GenBank/DDBJ whole genome shotgun (WGS) entry which is preliminary data.</text>
</comment>
<reference evidence="3 4" key="1">
    <citation type="journal article" date="2024" name="J Genomics">
        <title>Draft genome sequencing and assembly of Favolaschia claudopus CIRM-BRFM 2984 isolated from oak limbs.</title>
        <authorList>
            <person name="Navarro D."/>
            <person name="Drula E."/>
            <person name="Chaduli D."/>
            <person name="Cazenave R."/>
            <person name="Ahrendt S."/>
            <person name="Wang J."/>
            <person name="Lipzen A."/>
            <person name="Daum C."/>
            <person name="Barry K."/>
            <person name="Grigoriev I.V."/>
            <person name="Favel A."/>
            <person name="Rosso M.N."/>
            <person name="Martin F."/>
        </authorList>
    </citation>
    <scope>NUCLEOTIDE SEQUENCE [LARGE SCALE GENOMIC DNA]</scope>
    <source>
        <strain evidence="3 4">CIRM-BRFM 2984</strain>
    </source>
</reference>
<proteinExistence type="predicted"/>
<gene>
    <name evidence="3" type="ORF">R3P38DRAFT_3236711</name>
</gene>
<evidence type="ECO:0000256" key="1">
    <source>
        <dbReference type="SAM" id="MobiDB-lite"/>
    </source>
</evidence>
<feature type="region of interest" description="Disordered" evidence="1">
    <location>
        <begin position="1"/>
        <end position="33"/>
    </location>
</feature>
<name>A0AAV9ZBT7_9AGAR</name>
<accession>A0AAV9ZBT7</accession>
<dbReference type="EMBL" id="JAWWNJ010000166">
    <property type="protein sequence ID" value="KAK6977641.1"/>
    <property type="molecule type" value="Genomic_DNA"/>
</dbReference>
<dbReference type="AlphaFoldDB" id="A0AAV9ZBT7"/>
<evidence type="ECO:0000313" key="3">
    <source>
        <dbReference type="EMBL" id="KAK6977641.1"/>
    </source>
</evidence>
<keyword evidence="2" id="KW-0472">Membrane</keyword>
<sequence>MTDSSPLPSSSPLPLPPLLPLQPPRLPRNRVASGHPHPYVSNLSIVFTLTYILVAAGNRTSRCRASRAREEGFDFRSLVYGCRFRSAVQQKAKVLLSYFHKYLERGHPDSPLKPEDDGEKRARLAAAYEIAAQYFRTEYEEAQDKAEARDRTDDGPYTDSSDEDDGFVPPLPIFWFGGHPYPPRAE</sequence>
<keyword evidence="2" id="KW-0812">Transmembrane</keyword>
<keyword evidence="2" id="KW-1133">Transmembrane helix</keyword>
<feature type="compositionally biased region" description="Pro residues" evidence="1">
    <location>
        <begin position="9"/>
        <end position="26"/>
    </location>
</feature>
<organism evidence="3 4">
    <name type="scientific">Favolaschia claudopus</name>
    <dbReference type="NCBI Taxonomy" id="2862362"/>
    <lineage>
        <taxon>Eukaryota</taxon>
        <taxon>Fungi</taxon>
        <taxon>Dikarya</taxon>
        <taxon>Basidiomycota</taxon>
        <taxon>Agaricomycotina</taxon>
        <taxon>Agaricomycetes</taxon>
        <taxon>Agaricomycetidae</taxon>
        <taxon>Agaricales</taxon>
        <taxon>Marasmiineae</taxon>
        <taxon>Mycenaceae</taxon>
        <taxon>Favolaschia</taxon>
    </lineage>
</organism>
<feature type="region of interest" description="Disordered" evidence="1">
    <location>
        <begin position="140"/>
        <end position="186"/>
    </location>
</feature>
<feature type="compositionally biased region" description="Basic and acidic residues" evidence="1">
    <location>
        <begin position="140"/>
        <end position="154"/>
    </location>
</feature>
<evidence type="ECO:0000256" key="2">
    <source>
        <dbReference type="SAM" id="Phobius"/>
    </source>
</evidence>
<evidence type="ECO:0008006" key="5">
    <source>
        <dbReference type="Google" id="ProtNLM"/>
    </source>
</evidence>
<protein>
    <recommendedName>
        <fullName evidence="5">J domain-containing protein</fullName>
    </recommendedName>
</protein>
<keyword evidence="4" id="KW-1185">Reference proteome</keyword>
<dbReference type="Proteomes" id="UP001362999">
    <property type="component" value="Unassembled WGS sequence"/>
</dbReference>
<evidence type="ECO:0000313" key="4">
    <source>
        <dbReference type="Proteomes" id="UP001362999"/>
    </source>
</evidence>
<feature type="transmembrane region" description="Helical" evidence="2">
    <location>
        <begin position="39"/>
        <end position="57"/>
    </location>
</feature>